<evidence type="ECO:0000313" key="1">
    <source>
        <dbReference type="EMBL" id="CEL62214.1"/>
    </source>
</evidence>
<dbReference type="EMBL" id="LN679734">
    <property type="protein sequence ID" value="CEL62214.1"/>
    <property type="molecule type" value="Genomic_DNA"/>
</dbReference>
<organism evidence="1 2">
    <name type="scientific">Thanatephorus cucumeris (strain AG1-IB / isolate 7/3/14)</name>
    <name type="common">Lettuce bottom rot fungus</name>
    <name type="synonym">Rhizoctonia solani</name>
    <dbReference type="NCBI Taxonomy" id="1108050"/>
    <lineage>
        <taxon>Eukaryota</taxon>
        <taxon>Fungi</taxon>
        <taxon>Dikarya</taxon>
        <taxon>Basidiomycota</taxon>
        <taxon>Agaricomycotina</taxon>
        <taxon>Agaricomycetes</taxon>
        <taxon>Cantharellales</taxon>
        <taxon>Ceratobasidiaceae</taxon>
        <taxon>Rhizoctonia</taxon>
        <taxon>Rhizoctonia solani AG-1</taxon>
    </lineage>
</organism>
<protein>
    <submittedName>
        <fullName evidence="1">Uncharacterized protein</fullName>
    </submittedName>
</protein>
<gene>
    <name evidence="1" type="ORF">RSOLAG1IB_12525</name>
</gene>
<proteinExistence type="predicted"/>
<accession>A0A0B7FZD1</accession>
<dbReference type="Proteomes" id="UP000059188">
    <property type="component" value="Unassembled WGS sequence"/>
</dbReference>
<evidence type="ECO:0000313" key="2">
    <source>
        <dbReference type="Proteomes" id="UP000059188"/>
    </source>
</evidence>
<sequence>MLKDAFQSIKTSNIQHPTSNIPQFFSCFHVSSITYVQTLMSAVTQPRLSKARCGGVGVQCNGYVKLPCFVSFGLR</sequence>
<keyword evidence="2" id="KW-1185">Reference proteome</keyword>
<dbReference type="AlphaFoldDB" id="A0A0B7FZD1"/>
<name>A0A0B7FZD1_THACB</name>
<reference evidence="1 2" key="1">
    <citation type="submission" date="2014-11" db="EMBL/GenBank/DDBJ databases">
        <authorList>
            <person name="Wibberg Daniel"/>
        </authorList>
    </citation>
    <scope>NUCLEOTIDE SEQUENCE [LARGE SCALE GENOMIC DNA]</scope>
    <source>
        <strain evidence="1">Rhizoctonia solani AG1-IB 7/3/14</strain>
    </source>
</reference>